<dbReference type="Proteomes" id="UP000029448">
    <property type="component" value="Unassembled WGS sequence"/>
</dbReference>
<comment type="caution">
    <text evidence="1">The sequence shown here is derived from an EMBL/GenBank/DDBJ whole genome shotgun (WGS) entry which is preliminary data.</text>
</comment>
<dbReference type="EMBL" id="JOKM01000071">
    <property type="protein sequence ID" value="KGB23007.1"/>
    <property type="molecule type" value="Genomic_DNA"/>
</dbReference>
<dbReference type="PATRIC" id="fig|104102.7.peg.1857"/>
<accession>A0A094YNQ2</accession>
<evidence type="ECO:0000313" key="1">
    <source>
        <dbReference type="EMBL" id="KGB23007.1"/>
    </source>
</evidence>
<protein>
    <submittedName>
        <fullName evidence="1">Uncharacterized protein</fullName>
    </submittedName>
</protein>
<proteinExistence type="predicted"/>
<organism evidence="1 2">
    <name type="scientific">Acetobacter tropicalis</name>
    <dbReference type="NCBI Taxonomy" id="104102"/>
    <lineage>
        <taxon>Bacteria</taxon>
        <taxon>Pseudomonadati</taxon>
        <taxon>Pseudomonadota</taxon>
        <taxon>Alphaproteobacteria</taxon>
        <taxon>Acetobacterales</taxon>
        <taxon>Acetobacteraceae</taxon>
        <taxon>Acetobacter</taxon>
    </lineage>
</organism>
<name>A0A094YNQ2_9PROT</name>
<sequence length="54" mass="5935">MIEATLNKATLPSAEHLARLKNQPKNLIEAMTDARPTGRTGQYLHMANLLGFSV</sequence>
<evidence type="ECO:0000313" key="2">
    <source>
        <dbReference type="Proteomes" id="UP000029448"/>
    </source>
</evidence>
<keyword evidence="2" id="KW-1185">Reference proteome</keyword>
<reference evidence="1 2" key="1">
    <citation type="submission" date="2014-06" db="EMBL/GenBank/DDBJ databases">
        <title>Functional and comparative genomic analyses of the Drosophila gut microbiota identify candidate symbiosis factors.</title>
        <authorList>
            <person name="Newell P.D."/>
            <person name="Chaston J.M."/>
            <person name="Douglas A.E."/>
        </authorList>
    </citation>
    <scope>NUCLEOTIDE SEQUENCE [LARGE SCALE GENOMIC DNA]</scope>
    <source>
        <strain evidence="1 2">DmCS_006</strain>
    </source>
</reference>
<gene>
    <name evidence="1" type="ORF">AtDm6_1876</name>
</gene>
<dbReference type="AlphaFoldDB" id="A0A094YNQ2"/>